<accession>A0A2U2XFE4</accession>
<dbReference type="Pfam" id="PF09697">
    <property type="entry name" value="Porph_ging"/>
    <property type="match status" value="1"/>
</dbReference>
<proteinExistence type="predicted"/>
<dbReference type="AlphaFoldDB" id="A0A2U2XFE4"/>
<reference evidence="1 2" key="1">
    <citation type="submission" date="2018-05" db="EMBL/GenBank/DDBJ databases">
        <title>Brumimicrobium oceani sp. nov., isolated from coastal sediment.</title>
        <authorList>
            <person name="Kou Y."/>
        </authorList>
    </citation>
    <scope>NUCLEOTIDE SEQUENCE [LARGE SCALE GENOMIC DNA]</scope>
    <source>
        <strain evidence="1 2">C305</strain>
    </source>
</reference>
<dbReference type="OrthoDB" id="1440774at2"/>
<dbReference type="RefSeq" id="WP_109358634.1">
    <property type="nucleotide sequence ID" value="NZ_QFRJ01000002.1"/>
</dbReference>
<keyword evidence="2" id="KW-1185">Reference proteome</keyword>
<evidence type="ECO:0000313" key="1">
    <source>
        <dbReference type="EMBL" id="PWH86522.1"/>
    </source>
</evidence>
<evidence type="ECO:0000313" key="2">
    <source>
        <dbReference type="Proteomes" id="UP000245370"/>
    </source>
</evidence>
<protein>
    <recommendedName>
        <fullName evidence="3">GLPGLI family protein</fullName>
    </recommendedName>
</protein>
<dbReference type="InterPro" id="IPR005901">
    <property type="entry name" value="GLPGLI"/>
</dbReference>
<comment type="caution">
    <text evidence="1">The sequence shown here is derived from an EMBL/GenBank/DDBJ whole genome shotgun (WGS) entry which is preliminary data.</text>
</comment>
<dbReference type="EMBL" id="QFRJ01000002">
    <property type="protein sequence ID" value="PWH86522.1"/>
    <property type="molecule type" value="Genomic_DNA"/>
</dbReference>
<reference evidence="1 2" key="2">
    <citation type="submission" date="2018-05" db="EMBL/GenBank/DDBJ databases">
        <authorList>
            <person name="Lanie J.A."/>
            <person name="Ng W.-L."/>
            <person name="Kazmierczak K.M."/>
            <person name="Andrzejewski T.M."/>
            <person name="Davidsen T.M."/>
            <person name="Wayne K.J."/>
            <person name="Tettelin H."/>
            <person name="Glass J.I."/>
            <person name="Rusch D."/>
            <person name="Podicherti R."/>
            <person name="Tsui H.-C.T."/>
            <person name="Winkler M.E."/>
        </authorList>
    </citation>
    <scope>NUCLEOTIDE SEQUENCE [LARGE SCALE GENOMIC DNA]</scope>
    <source>
        <strain evidence="1 2">C305</strain>
    </source>
</reference>
<evidence type="ECO:0008006" key="3">
    <source>
        <dbReference type="Google" id="ProtNLM"/>
    </source>
</evidence>
<dbReference type="Proteomes" id="UP000245370">
    <property type="component" value="Unassembled WGS sequence"/>
</dbReference>
<organism evidence="1 2">
    <name type="scientific">Brumimicrobium oceani</name>
    <dbReference type="NCBI Taxonomy" id="2100725"/>
    <lineage>
        <taxon>Bacteria</taxon>
        <taxon>Pseudomonadati</taxon>
        <taxon>Bacteroidota</taxon>
        <taxon>Flavobacteriia</taxon>
        <taxon>Flavobacteriales</taxon>
        <taxon>Crocinitomicaceae</taxon>
        <taxon>Brumimicrobium</taxon>
    </lineage>
</organism>
<sequence>MKAGVDGSRIIVGIAFLFLTTWSFGQAIYSGEIVFEKRTNLEKRYEGAQTMGNNKDWMKKPKTDEYILYFNDSTSLFKPVLPEVGDEDREWSTMKNTTYQNLNSNKMERQFLYYGAEIYLKDTLKQREWIITENRRTIAGFETKQALWVANDSTNIYAWYAEKIVPSVGPESFNGLPGAILGLALEDGGVVYFAKEVKSLSKKNIQQEMPKGKAKDYYSNKDIRKLVEELFSGRGSGGRILDDIFVW</sequence>
<dbReference type="NCBIfam" id="TIGR01200">
    <property type="entry name" value="GLPGLI"/>
    <property type="match status" value="1"/>
</dbReference>
<gene>
    <name evidence="1" type="ORF">DIT68_04610</name>
</gene>
<name>A0A2U2XFE4_9FLAO</name>